<dbReference type="EMBL" id="BK014790">
    <property type="protein sequence ID" value="DAD75836.1"/>
    <property type="molecule type" value="Genomic_DNA"/>
</dbReference>
<proteinExistence type="predicted"/>
<protein>
    <submittedName>
        <fullName evidence="2">Uncharacterized protein</fullName>
    </submittedName>
</protein>
<reference evidence="2" key="1">
    <citation type="journal article" date="2021" name="Proc. Natl. Acad. Sci. U.S.A.">
        <title>A Catalog of Tens of Thousands of Viruses from Human Metagenomes Reveals Hidden Associations with Chronic Diseases.</title>
        <authorList>
            <person name="Tisza M.J."/>
            <person name="Buck C.B."/>
        </authorList>
    </citation>
    <scope>NUCLEOTIDE SEQUENCE</scope>
    <source>
        <strain evidence="2">Ct37J14</strain>
    </source>
</reference>
<name>A0A8S5M0S7_9CAUD</name>
<organism evidence="2">
    <name type="scientific">Siphoviridae sp. ct37J14</name>
    <dbReference type="NCBI Taxonomy" id="2826280"/>
    <lineage>
        <taxon>Viruses</taxon>
        <taxon>Duplodnaviria</taxon>
        <taxon>Heunggongvirae</taxon>
        <taxon>Uroviricota</taxon>
        <taxon>Caudoviricetes</taxon>
    </lineage>
</organism>
<evidence type="ECO:0000313" key="2">
    <source>
        <dbReference type="EMBL" id="DAD75836.1"/>
    </source>
</evidence>
<sequence length="557" mass="64274">MEKIVSLAVDDVQKIDFDSYSDDEFAIAKMGFLSTRPNAHNLIIDEDVLRESASSALNKWVVADMFMGEPTTHTKNEHIVGRIPRSQSVEFVYDDDGYLRAYVDTVISKIYAKDFCKAFEQDKNRAVSVEMKIFTDGEDDNIVQRFNIMGVTVLGKSIKPSCPESDIEFVRFSEEDADKFFEKQSDSLSQLKNFVEERKQSMAEKYVNHPINTSKDAVYTGEWDGDEAKKNLVKEKNYKTLAPKVCLRLEEGWEDREVTKLGYPVMGLYDGEWRYSTKALSSALAYAKQNDETEVVNKIEAIYKKLDLDDDSERKEDKKMAEIEFSAVDIGDMWGRLYTAMREARNWEYGIQGIYEEDNKKFAILVDDAKKLYRLDFSLTEDGLTLADEVVEVKQEFTETDNMKKFAEPENVAEYRLAECDHDDDEEDHEMSADEMKAKMAELEKDIESRDNIIMEKDAELEELRKFKAEVEEQRKAATVESIMAECKEYMSDEQYKEMREEGMACKMSEIDGWTNKVKAVSFSAVKKNVKKTNDGLFRFAAPIDNNKKSNSVWDRI</sequence>
<accession>A0A8S5M0S7</accession>
<keyword evidence="1" id="KW-0175">Coiled coil</keyword>
<feature type="coiled-coil region" evidence="1">
    <location>
        <begin position="426"/>
        <end position="481"/>
    </location>
</feature>
<evidence type="ECO:0000256" key="1">
    <source>
        <dbReference type="SAM" id="Coils"/>
    </source>
</evidence>